<dbReference type="EMBL" id="KV442043">
    <property type="protein sequence ID" value="OAQ29081.1"/>
    <property type="molecule type" value="Genomic_DNA"/>
</dbReference>
<dbReference type="AlphaFoldDB" id="A0A197JXB4"/>
<reference evidence="2 3" key="1">
    <citation type="submission" date="2016-05" db="EMBL/GenBank/DDBJ databases">
        <title>Genome sequencing reveals origins of a unique bacterial endosymbiosis in the earliest lineages of terrestrial Fungi.</title>
        <authorList>
            <consortium name="DOE Joint Genome Institute"/>
            <person name="Uehling J."/>
            <person name="Gryganskyi A."/>
            <person name="Hameed K."/>
            <person name="Tschaplinski T."/>
            <person name="Misztal P."/>
            <person name="Wu S."/>
            <person name="Desiro A."/>
            <person name="Vande Pol N."/>
            <person name="Du Z.-Y."/>
            <person name="Zienkiewicz A."/>
            <person name="Zienkiewicz K."/>
            <person name="Morin E."/>
            <person name="Tisserant E."/>
            <person name="Splivallo R."/>
            <person name="Hainaut M."/>
            <person name="Henrissat B."/>
            <person name="Ohm R."/>
            <person name="Kuo A."/>
            <person name="Yan J."/>
            <person name="Lipzen A."/>
            <person name="Nolan M."/>
            <person name="Labutti K."/>
            <person name="Barry K."/>
            <person name="Goldstein A."/>
            <person name="Labbe J."/>
            <person name="Schadt C."/>
            <person name="Tuskan G."/>
            <person name="Grigoriev I."/>
            <person name="Martin F."/>
            <person name="Vilgalys R."/>
            <person name="Bonito G."/>
        </authorList>
    </citation>
    <scope>NUCLEOTIDE SEQUENCE [LARGE SCALE GENOMIC DNA]</scope>
    <source>
        <strain evidence="2 3">AG-77</strain>
    </source>
</reference>
<name>A0A197JXB4_9FUNG</name>
<evidence type="ECO:0000313" key="3">
    <source>
        <dbReference type="Proteomes" id="UP000078512"/>
    </source>
</evidence>
<protein>
    <submittedName>
        <fullName evidence="2">Uncharacterized protein</fullName>
    </submittedName>
</protein>
<sequence length="405" mass="45225">MNDRLAALEASSRRLASVDFTAPRLYSSLLLENQAVPIRNAKSFEQNLFSPNRIETLRIMMTREGADEFETTLELATALNEICQNKAVQARLDEVADAHEDVQASISQLSATLAELQEANSSEDIQEAPRQEGGEIMTDIMREEGEIFALEQLLSEKRQLLSSMQRELDGLTDIPDEEFMDQDDQDERGEANDDIMEVEAEAASKKLEIEYLENEIQEQKQREQEQIALYERLMRESDELSSSQQGSAGVSEEEQTSPIFEEIMHLWEKASQQDGDAKVDVEGIKEAYHRLVRLLDGVARCQRHIVNMDILQQISSNIIDGCADPSTSENDPPSSISVILAARTLQMIRESGGSIPLQDLKDHISKEAAERGSAEGLGVQAVYSLVASHLIQIDRSQKSNMVSLA</sequence>
<organism evidence="2 3">
    <name type="scientific">Linnemannia elongata AG-77</name>
    <dbReference type="NCBI Taxonomy" id="1314771"/>
    <lineage>
        <taxon>Eukaryota</taxon>
        <taxon>Fungi</taxon>
        <taxon>Fungi incertae sedis</taxon>
        <taxon>Mucoromycota</taxon>
        <taxon>Mortierellomycotina</taxon>
        <taxon>Mortierellomycetes</taxon>
        <taxon>Mortierellales</taxon>
        <taxon>Mortierellaceae</taxon>
        <taxon>Linnemannia</taxon>
    </lineage>
</organism>
<keyword evidence="3" id="KW-1185">Reference proteome</keyword>
<evidence type="ECO:0000313" key="2">
    <source>
        <dbReference type="EMBL" id="OAQ29081.1"/>
    </source>
</evidence>
<dbReference type="OrthoDB" id="2383523at2759"/>
<evidence type="ECO:0000256" key="1">
    <source>
        <dbReference type="SAM" id="MobiDB-lite"/>
    </source>
</evidence>
<proteinExistence type="predicted"/>
<dbReference type="Proteomes" id="UP000078512">
    <property type="component" value="Unassembled WGS sequence"/>
</dbReference>
<gene>
    <name evidence="2" type="ORF">K457DRAFT_19497</name>
</gene>
<accession>A0A197JXB4</accession>
<feature type="region of interest" description="Disordered" evidence="1">
    <location>
        <begin position="236"/>
        <end position="255"/>
    </location>
</feature>